<dbReference type="AlphaFoldDB" id="A0A6A6JR09"/>
<dbReference type="RefSeq" id="XP_033656244.1">
    <property type="nucleotide sequence ID" value="XM_033802111.1"/>
</dbReference>
<evidence type="ECO:0000259" key="4">
    <source>
        <dbReference type="Pfam" id="PF00891"/>
    </source>
</evidence>
<dbReference type="EMBL" id="ML986487">
    <property type="protein sequence ID" value="KAF2278705.1"/>
    <property type="molecule type" value="Genomic_DNA"/>
</dbReference>
<dbReference type="PANTHER" id="PTHR43712:SF1">
    <property type="entry name" value="HYPOTHETICAL O-METHYLTRANSFERASE (EUROFUNG)-RELATED"/>
    <property type="match status" value="1"/>
</dbReference>
<protein>
    <submittedName>
        <fullName evidence="6">S-adenosyl-L-methionine-dependent methyltransferase</fullName>
    </submittedName>
</protein>
<evidence type="ECO:0000256" key="3">
    <source>
        <dbReference type="ARBA" id="ARBA00022691"/>
    </source>
</evidence>
<name>A0A6A6JR09_WESOR</name>
<dbReference type="GO" id="GO:0046983">
    <property type="term" value="F:protein dimerization activity"/>
    <property type="evidence" value="ECO:0007669"/>
    <property type="project" value="InterPro"/>
</dbReference>
<dbReference type="InterPro" id="IPR036388">
    <property type="entry name" value="WH-like_DNA-bd_sf"/>
</dbReference>
<dbReference type="GeneID" id="54555286"/>
<dbReference type="InterPro" id="IPR016461">
    <property type="entry name" value="COMT-like"/>
</dbReference>
<organism evidence="6 7">
    <name type="scientific">Westerdykella ornata</name>
    <dbReference type="NCBI Taxonomy" id="318751"/>
    <lineage>
        <taxon>Eukaryota</taxon>
        <taxon>Fungi</taxon>
        <taxon>Dikarya</taxon>
        <taxon>Ascomycota</taxon>
        <taxon>Pezizomycotina</taxon>
        <taxon>Dothideomycetes</taxon>
        <taxon>Pleosporomycetidae</taxon>
        <taxon>Pleosporales</taxon>
        <taxon>Sporormiaceae</taxon>
        <taxon>Westerdykella</taxon>
    </lineage>
</organism>
<dbReference type="InterPro" id="IPR029063">
    <property type="entry name" value="SAM-dependent_MTases_sf"/>
</dbReference>
<sequence>MTQPPPTPNGLNQTLLATITSLENLAYSTPYLLHDKDHLRKRLYNAVHKLLPEIETPTEMAQRLLYTPCEMMGAKIGIDMGVFEILAKSEKPLSTEEVARLCDVEMGMTVRLLRFLGSLGMVREMDGEEDGQFWGPSNRTRNLAMREIAAGVNHKHDNVMPAWHALPSWLRRRGYTVPIMTTDTPFAQGHGVEPQQSFYDWLQERPWNANEFNLFMRVHRLGVQSWMDLEERYAFVDVGGGIGLQSKALVQRYPNTFHGKIILQDLPEVIAKAHTENSGINVMAVDFFKSQPVTNAKIYYLRSILRNWPDPQALLILSHIHAAMSSSSHLIIDDIVLSDKNASKYETQLDMTMLAMLNGQARTESHFRQLLEEAGLCVDKVLVYESEGREAVVVARKA</sequence>
<dbReference type="PROSITE" id="PS51683">
    <property type="entry name" value="SAM_OMT_II"/>
    <property type="match status" value="1"/>
</dbReference>
<gene>
    <name evidence="6" type="ORF">EI97DRAFT_484299</name>
</gene>
<keyword evidence="3" id="KW-0949">S-adenosyl-L-methionine</keyword>
<dbReference type="Proteomes" id="UP000800097">
    <property type="component" value="Unassembled WGS sequence"/>
</dbReference>
<proteinExistence type="predicted"/>
<keyword evidence="7" id="KW-1185">Reference proteome</keyword>
<dbReference type="InterPro" id="IPR012967">
    <property type="entry name" value="COMT_dimerisation"/>
</dbReference>
<dbReference type="Gene3D" id="1.10.10.10">
    <property type="entry name" value="Winged helix-like DNA-binding domain superfamily/Winged helix DNA-binding domain"/>
    <property type="match status" value="1"/>
</dbReference>
<evidence type="ECO:0000256" key="2">
    <source>
        <dbReference type="ARBA" id="ARBA00022679"/>
    </source>
</evidence>
<dbReference type="GO" id="GO:0008171">
    <property type="term" value="F:O-methyltransferase activity"/>
    <property type="evidence" value="ECO:0007669"/>
    <property type="project" value="InterPro"/>
</dbReference>
<dbReference type="InterPro" id="IPR036390">
    <property type="entry name" value="WH_DNA-bd_sf"/>
</dbReference>
<dbReference type="InterPro" id="IPR001077">
    <property type="entry name" value="COMT_C"/>
</dbReference>
<evidence type="ECO:0000313" key="7">
    <source>
        <dbReference type="Proteomes" id="UP000800097"/>
    </source>
</evidence>
<reference evidence="6" key="1">
    <citation type="journal article" date="2020" name="Stud. Mycol.">
        <title>101 Dothideomycetes genomes: a test case for predicting lifestyles and emergence of pathogens.</title>
        <authorList>
            <person name="Haridas S."/>
            <person name="Albert R."/>
            <person name="Binder M."/>
            <person name="Bloem J."/>
            <person name="Labutti K."/>
            <person name="Salamov A."/>
            <person name="Andreopoulos B."/>
            <person name="Baker S."/>
            <person name="Barry K."/>
            <person name="Bills G."/>
            <person name="Bluhm B."/>
            <person name="Cannon C."/>
            <person name="Castanera R."/>
            <person name="Culley D."/>
            <person name="Daum C."/>
            <person name="Ezra D."/>
            <person name="Gonzalez J."/>
            <person name="Henrissat B."/>
            <person name="Kuo A."/>
            <person name="Liang C."/>
            <person name="Lipzen A."/>
            <person name="Lutzoni F."/>
            <person name="Magnuson J."/>
            <person name="Mondo S."/>
            <person name="Nolan M."/>
            <person name="Ohm R."/>
            <person name="Pangilinan J."/>
            <person name="Park H.-J."/>
            <person name="Ramirez L."/>
            <person name="Alfaro M."/>
            <person name="Sun H."/>
            <person name="Tritt A."/>
            <person name="Yoshinaga Y."/>
            <person name="Zwiers L.-H."/>
            <person name="Turgeon B."/>
            <person name="Goodwin S."/>
            <person name="Spatafora J."/>
            <person name="Crous P."/>
            <person name="Grigoriev I."/>
        </authorList>
    </citation>
    <scope>NUCLEOTIDE SEQUENCE</scope>
    <source>
        <strain evidence="6">CBS 379.55</strain>
    </source>
</reference>
<dbReference type="PANTHER" id="PTHR43712">
    <property type="entry name" value="PUTATIVE (AFU_ORTHOLOGUE AFUA_4G14580)-RELATED"/>
    <property type="match status" value="1"/>
</dbReference>
<dbReference type="Pfam" id="PF00891">
    <property type="entry name" value="Methyltransf_2"/>
    <property type="match status" value="1"/>
</dbReference>
<feature type="domain" description="O-methyltransferase dimerisation" evidence="5">
    <location>
        <begin position="76"/>
        <end position="135"/>
    </location>
</feature>
<dbReference type="SUPFAM" id="SSF53335">
    <property type="entry name" value="S-adenosyl-L-methionine-dependent methyltransferases"/>
    <property type="match status" value="1"/>
</dbReference>
<keyword evidence="2 6" id="KW-0808">Transferase</keyword>
<dbReference type="Gene3D" id="3.40.50.150">
    <property type="entry name" value="Vaccinia Virus protein VP39"/>
    <property type="match status" value="1"/>
</dbReference>
<feature type="domain" description="O-methyltransferase C-terminal" evidence="4">
    <location>
        <begin position="225"/>
        <end position="375"/>
    </location>
</feature>
<evidence type="ECO:0000256" key="1">
    <source>
        <dbReference type="ARBA" id="ARBA00022603"/>
    </source>
</evidence>
<evidence type="ECO:0000259" key="5">
    <source>
        <dbReference type="Pfam" id="PF08100"/>
    </source>
</evidence>
<keyword evidence="1 6" id="KW-0489">Methyltransferase</keyword>
<accession>A0A6A6JR09</accession>
<dbReference type="Pfam" id="PF08100">
    <property type="entry name" value="Dimerisation"/>
    <property type="match status" value="1"/>
</dbReference>
<dbReference type="GO" id="GO:0032259">
    <property type="term" value="P:methylation"/>
    <property type="evidence" value="ECO:0007669"/>
    <property type="project" value="UniProtKB-KW"/>
</dbReference>
<dbReference type="OrthoDB" id="2410195at2759"/>
<evidence type="ECO:0000313" key="6">
    <source>
        <dbReference type="EMBL" id="KAF2278705.1"/>
    </source>
</evidence>
<dbReference type="SUPFAM" id="SSF46785">
    <property type="entry name" value="Winged helix' DNA-binding domain"/>
    <property type="match status" value="1"/>
</dbReference>